<sequence length="333" mass="36074">MKIFVTGGSGFVGSALVHRLVAEGHEVLALARSGSSIQRVRAAGGDPVPGDLADLGRTDRPWHARLREVDAVVHVAAHMEFWGPDALFEQANHVPTVALHEASVAAGVRRFVLVSAASVSTGSQRRPVVDESTPEGKANIAYSRVKLATERALLEARGGETELVVLRPPFIWGRGMATLDELTKVAEAGRFSWIDDGRHTVDFVHVENLVSSILLALTRGRHGGVYYVTDGTPMPIRDFLTPLLATRGVDLSKSRSVPMTIAAPMAAMMDRTARLLRRKTAPPLTNWLVSWTGRDRSYDITAARTELGYSPDVTLEKGLAEMRSPAGRRPHAA</sequence>
<dbReference type="OrthoDB" id="3174087at2"/>
<dbReference type="Pfam" id="PF01370">
    <property type="entry name" value="Epimerase"/>
    <property type="match status" value="1"/>
</dbReference>
<dbReference type="GO" id="GO:0004029">
    <property type="term" value="F:aldehyde dehydrogenase (NAD+) activity"/>
    <property type="evidence" value="ECO:0007669"/>
    <property type="project" value="TreeGrafter"/>
</dbReference>
<dbReference type="InterPro" id="IPR036291">
    <property type="entry name" value="NAD(P)-bd_dom_sf"/>
</dbReference>
<dbReference type="GO" id="GO:0005737">
    <property type="term" value="C:cytoplasm"/>
    <property type="evidence" value="ECO:0007669"/>
    <property type="project" value="TreeGrafter"/>
</dbReference>
<dbReference type="SUPFAM" id="SSF51735">
    <property type="entry name" value="NAD(P)-binding Rossmann-fold domains"/>
    <property type="match status" value="1"/>
</dbReference>
<dbReference type="STRING" id="200378.SAMN05216553_11230"/>
<organism evidence="2 3">
    <name type="scientific">Lentzea fradiae</name>
    <dbReference type="NCBI Taxonomy" id="200378"/>
    <lineage>
        <taxon>Bacteria</taxon>
        <taxon>Bacillati</taxon>
        <taxon>Actinomycetota</taxon>
        <taxon>Actinomycetes</taxon>
        <taxon>Pseudonocardiales</taxon>
        <taxon>Pseudonocardiaceae</taxon>
        <taxon>Lentzea</taxon>
    </lineage>
</organism>
<name>A0A1G7XIG6_9PSEU</name>
<evidence type="ECO:0000259" key="1">
    <source>
        <dbReference type="Pfam" id="PF01370"/>
    </source>
</evidence>
<keyword evidence="3" id="KW-1185">Reference proteome</keyword>
<proteinExistence type="predicted"/>
<dbReference type="AlphaFoldDB" id="A0A1G7XIG6"/>
<evidence type="ECO:0000313" key="2">
    <source>
        <dbReference type="EMBL" id="SDG83923.1"/>
    </source>
</evidence>
<protein>
    <submittedName>
        <fullName evidence="2">Nucleoside-diphosphate-sugar epimerase</fullName>
    </submittedName>
</protein>
<evidence type="ECO:0000313" key="3">
    <source>
        <dbReference type="Proteomes" id="UP000199623"/>
    </source>
</evidence>
<dbReference type="PANTHER" id="PTHR48079">
    <property type="entry name" value="PROTEIN YEEZ"/>
    <property type="match status" value="1"/>
</dbReference>
<dbReference type="InterPro" id="IPR051783">
    <property type="entry name" value="NAD(P)-dependent_oxidoreduct"/>
</dbReference>
<dbReference type="InterPro" id="IPR001509">
    <property type="entry name" value="Epimerase_deHydtase"/>
</dbReference>
<dbReference type="Gene3D" id="3.40.50.720">
    <property type="entry name" value="NAD(P)-binding Rossmann-like Domain"/>
    <property type="match status" value="1"/>
</dbReference>
<feature type="domain" description="NAD-dependent epimerase/dehydratase" evidence="1">
    <location>
        <begin position="3"/>
        <end position="227"/>
    </location>
</feature>
<dbReference type="Proteomes" id="UP000199623">
    <property type="component" value="Unassembled WGS sequence"/>
</dbReference>
<reference evidence="3" key="1">
    <citation type="submission" date="2016-10" db="EMBL/GenBank/DDBJ databases">
        <authorList>
            <person name="Varghese N."/>
            <person name="Submissions S."/>
        </authorList>
    </citation>
    <scope>NUCLEOTIDE SEQUENCE [LARGE SCALE GENOMIC DNA]</scope>
    <source>
        <strain evidence="3">CGMCC 4.3506</strain>
    </source>
</reference>
<dbReference type="EMBL" id="FNCC01000012">
    <property type="protein sequence ID" value="SDG83923.1"/>
    <property type="molecule type" value="Genomic_DNA"/>
</dbReference>
<accession>A0A1G7XIG6</accession>
<gene>
    <name evidence="2" type="ORF">SAMN05216553_11230</name>
</gene>
<dbReference type="RefSeq" id="WP_090053958.1">
    <property type="nucleotide sequence ID" value="NZ_FNCC01000012.1"/>
</dbReference>
<dbReference type="PANTHER" id="PTHR48079:SF6">
    <property type="entry name" value="NAD(P)-BINDING DOMAIN-CONTAINING PROTEIN-RELATED"/>
    <property type="match status" value="1"/>
</dbReference>